<dbReference type="AlphaFoldDB" id="A0A067PLT9"/>
<evidence type="ECO:0008006" key="5">
    <source>
        <dbReference type="Google" id="ProtNLM"/>
    </source>
</evidence>
<name>A0A067PLT9_9AGAM</name>
<dbReference type="PRINTS" id="PR00081">
    <property type="entry name" value="GDHRDH"/>
</dbReference>
<dbReference type="PANTHER" id="PTHR44229:SF4">
    <property type="entry name" value="15-HYDROXYPROSTAGLANDIN DEHYDROGENASE [NAD(+)]"/>
    <property type="match status" value="1"/>
</dbReference>
<evidence type="ECO:0000313" key="4">
    <source>
        <dbReference type="Proteomes" id="UP000027265"/>
    </source>
</evidence>
<proteinExistence type="inferred from homology"/>
<dbReference type="GO" id="GO:0016616">
    <property type="term" value="F:oxidoreductase activity, acting on the CH-OH group of donors, NAD or NADP as acceptor"/>
    <property type="evidence" value="ECO:0007669"/>
    <property type="project" value="TreeGrafter"/>
</dbReference>
<dbReference type="PANTHER" id="PTHR44229">
    <property type="entry name" value="15-HYDROXYPROSTAGLANDIN DEHYDROGENASE [NAD(+)]"/>
    <property type="match status" value="1"/>
</dbReference>
<evidence type="ECO:0000313" key="3">
    <source>
        <dbReference type="EMBL" id="KDQ55799.1"/>
    </source>
</evidence>
<protein>
    <recommendedName>
        <fullName evidence="5">NAD(P)-binding protein</fullName>
    </recommendedName>
</protein>
<accession>A0A067PLT9</accession>
<dbReference type="Pfam" id="PF00106">
    <property type="entry name" value="adh_short"/>
    <property type="match status" value="1"/>
</dbReference>
<dbReference type="InterPro" id="IPR036291">
    <property type="entry name" value="NAD(P)-bd_dom_sf"/>
</dbReference>
<dbReference type="STRING" id="933084.A0A067PLT9"/>
<dbReference type="GO" id="GO:0005737">
    <property type="term" value="C:cytoplasm"/>
    <property type="evidence" value="ECO:0007669"/>
    <property type="project" value="TreeGrafter"/>
</dbReference>
<sequence>MTTISDEQLLAHASRAKGKVAVITGGANGIGKEAALLFAKHGAKVVIGDLDVKGGEGTVAEIRGYGGEAVFQRCNVLDWDEQLSLFELAMKEYGSVDVVVPNAGVAEAGTFGRFNLVDGKLSKPKLLTLEVNLTGVMYTTHLGLHYIKKNHTKGSLKALVFIGSMASWQAIPAAPMYSASKHAILGLMRSLYTACQLDGIRVAVIHPFFADTHIVPTTAKVFLAGIPLTPVARIAGAIFCATTDPDMESSGCAWLLPDDGPVYRIEKEQFKEGVYKMIDERTKMAIDGLVGVKRYAAVVRDLWRILGKKLVLAIGCVIVARVLWTSGFP</sequence>
<organism evidence="3 4">
    <name type="scientific">Jaapia argillacea MUCL 33604</name>
    <dbReference type="NCBI Taxonomy" id="933084"/>
    <lineage>
        <taxon>Eukaryota</taxon>
        <taxon>Fungi</taxon>
        <taxon>Dikarya</taxon>
        <taxon>Basidiomycota</taxon>
        <taxon>Agaricomycotina</taxon>
        <taxon>Agaricomycetes</taxon>
        <taxon>Agaricomycetidae</taxon>
        <taxon>Jaapiales</taxon>
        <taxon>Jaapiaceae</taxon>
        <taxon>Jaapia</taxon>
    </lineage>
</organism>
<dbReference type="SUPFAM" id="SSF51735">
    <property type="entry name" value="NAD(P)-binding Rossmann-fold domains"/>
    <property type="match status" value="1"/>
</dbReference>
<dbReference type="HOGENOM" id="CLU_010194_13_1_1"/>
<dbReference type="Proteomes" id="UP000027265">
    <property type="component" value="Unassembled WGS sequence"/>
</dbReference>
<comment type="similarity">
    <text evidence="1">Belongs to the short-chain dehydrogenases/reductases (SDR) family.</text>
</comment>
<gene>
    <name evidence="3" type="ORF">JAAARDRAFT_37225</name>
</gene>
<dbReference type="InParanoid" id="A0A067PLT9"/>
<dbReference type="Gene3D" id="3.40.50.720">
    <property type="entry name" value="NAD(P)-binding Rossmann-like Domain"/>
    <property type="match status" value="1"/>
</dbReference>
<dbReference type="InterPro" id="IPR002347">
    <property type="entry name" value="SDR_fam"/>
</dbReference>
<keyword evidence="4" id="KW-1185">Reference proteome</keyword>
<evidence type="ECO:0000256" key="2">
    <source>
        <dbReference type="ARBA" id="ARBA00023002"/>
    </source>
</evidence>
<reference evidence="4" key="1">
    <citation type="journal article" date="2014" name="Proc. Natl. Acad. Sci. U.S.A.">
        <title>Extensive sampling of basidiomycete genomes demonstrates inadequacy of the white-rot/brown-rot paradigm for wood decay fungi.</title>
        <authorList>
            <person name="Riley R."/>
            <person name="Salamov A.A."/>
            <person name="Brown D.W."/>
            <person name="Nagy L.G."/>
            <person name="Floudas D."/>
            <person name="Held B.W."/>
            <person name="Levasseur A."/>
            <person name="Lombard V."/>
            <person name="Morin E."/>
            <person name="Otillar R."/>
            <person name="Lindquist E.A."/>
            <person name="Sun H."/>
            <person name="LaButti K.M."/>
            <person name="Schmutz J."/>
            <person name="Jabbour D."/>
            <person name="Luo H."/>
            <person name="Baker S.E."/>
            <person name="Pisabarro A.G."/>
            <person name="Walton J.D."/>
            <person name="Blanchette R.A."/>
            <person name="Henrissat B."/>
            <person name="Martin F."/>
            <person name="Cullen D."/>
            <person name="Hibbett D.S."/>
            <person name="Grigoriev I.V."/>
        </authorList>
    </citation>
    <scope>NUCLEOTIDE SEQUENCE [LARGE SCALE GENOMIC DNA]</scope>
    <source>
        <strain evidence="4">MUCL 33604</strain>
    </source>
</reference>
<dbReference type="OrthoDB" id="5371740at2759"/>
<keyword evidence="2" id="KW-0560">Oxidoreductase</keyword>
<dbReference type="EMBL" id="KL197724">
    <property type="protein sequence ID" value="KDQ55799.1"/>
    <property type="molecule type" value="Genomic_DNA"/>
</dbReference>
<evidence type="ECO:0000256" key="1">
    <source>
        <dbReference type="ARBA" id="ARBA00006484"/>
    </source>
</evidence>